<feature type="domain" description="HTH lysR-type" evidence="5">
    <location>
        <begin position="1"/>
        <end position="55"/>
    </location>
</feature>
<reference evidence="6 7" key="1">
    <citation type="submission" date="2019-03" db="EMBL/GenBank/DDBJ databases">
        <title>Genomic Encyclopedia of Type Strains, Phase IV (KMG-IV): sequencing the most valuable type-strain genomes for metagenomic binning, comparative biology and taxonomic classification.</title>
        <authorList>
            <person name="Goeker M."/>
        </authorList>
    </citation>
    <scope>NUCLEOTIDE SEQUENCE [LARGE SCALE GENOMIC DNA]</scope>
    <source>
        <strain evidence="6 7">DSM 24830</strain>
    </source>
</reference>
<dbReference type="EMBL" id="SMFQ01000003">
    <property type="protein sequence ID" value="TCJ87810.1"/>
    <property type="molecule type" value="Genomic_DNA"/>
</dbReference>
<sequence length="310" mass="34355">MAMKIFTEVADRGGFTAAAEHLDLSRSMVTRHVTELERWLGSRLLQRSTRKVSLTDAGEACLNSCRQMLAISQELQDISGKRDIEPHGQLRITSSVSFGATHLTRAITDYLEHYPKVTIDLLLLDRSVNLIEERVDLAIRIAGELDPNIVARKIAPCKSIICATPKYLERHGAPEHPDDLQHHNCLTYTNFGKSEWRLSPINPNSNGGIVGSGQGNDEEIVVPVTGNLRVNEAAAITQAILDNAGIALQPSYIAGPLIQQGKLVKLLSDWEPAELGIWGVYLSRHHVSAAQRTFLDFLVKRFKGIPDWEI</sequence>
<protein>
    <submittedName>
        <fullName evidence="6">DNA-binding transcriptional LysR family regulator</fullName>
    </submittedName>
</protein>
<dbReference type="Gene3D" id="3.40.190.290">
    <property type="match status" value="1"/>
</dbReference>
<dbReference type="CDD" id="cd08422">
    <property type="entry name" value="PBP2_CrgA_like"/>
    <property type="match status" value="1"/>
</dbReference>
<organism evidence="6 7">
    <name type="scientific">Cocleimonas flava</name>
    <dbReference type="NCBI Taxonomy" id="634765"/>
    <lineage>
        <taxon>Bacteria</taxon>
        <taxon>Pseudomonadati</taxon>
        <taxon>Pseudomonadota</taxon>
        <taxon>Gammaproteobacteria</taxon>
        <taxon>Thiotrichales</taxon>
        <taxon>Thiotrichaceae</taxon>
        <taxon>Cocleimonas</taxon>
    </lineage>
</organism>
<dbReference type="PROSITE" id="PS50931">
    <property type="entry name" value="HTH_LYSR"/>
    <property type="match status" value="1"/>
</dbReference>
<keyword evidence="2" id="KW-0805">Transcription regulation</keyword>
<dbReference type="Pfam" id="PF00126">
    <property type="entry name" value="HTH_1"/>
    <property type="match status" value="1"/>
</dbReference>
<dbReference type="Gene3D" id="1.10.10.10">
    <property type="entry name" value="Winged helix-like DNA-binding domain superfamily/Winged helix DNA-binding domain"/>
    <property type="match status" value="1"/>
</dbReference>
<dbReference type="AlphaFoldDB" id="A0A4R1F2W4"/>
<evidence type="ECO:0000256" key="2">
    <source>
        <dbReference type="ARBA" id="ARBA00023015"/>
    </source>
</evidence>
<dbReference type="InterPro" id="IPR005119">
    <property type="entry name" value="LysR_subst-bd"/>
</dbReference>
<dbReference type="PANTHER" id="PTHR30537:SF35">
    <property type="entry name" value="TRANSCRIPTIONAL REGULATORY PROTEIN"/>
    <property type="match status" value="1"/>
</dbReference>
<dbReference type="InterPro" id="IPR036388">
    <property type="entry name" value="WH-like_DNA-bd_sf"/>
</dbReference>
<name>A0A4R1F2W4_9GAMM</name>
<evidence type="ECO:0000259" key="5">
    <source>
        <dbReference type="PROSITE" id="PS50931"/>
    </source>
</evidence>
<dbReference type="FunFam" id="1.10.10.10:FF:000001">
    <property type="entry name" value="LysR family transcriptional regulator"/>
    <property type="match status" value="1"/>
</dbReference>
<dbReference type="InterPro" id="IPR000847">
    <property type="entry name" value="LysR_HTH_N"/>
</dbReference>
<dbReference type="InterPro" id="IPR058163">
    <property type="entry name" value="LysR-type_TF_proteobact-type"/>
</dbReference>
<evidence type="ECO:0000256" key="3">
    <source>
        <dbReference type="ARBA" id="ARBA00023125"/>
    </source>
</evidence>
<dbReference type="InterPro" id="IPR036390">
    <property type="entry name" value="WH_DNA-bd_sf"/>
</dbReference>
<gene>
    <name evidence="6" type="ORF">EV695_2325</name>
</gene>
<dbReference type="GO" id="GO:0003700">
    <property type="term" value="F:DNA-binding transcription factor activity"/>
    <property type="evidence" value="ECO:0007669"/>
    <property type="project" value="InterPro"/>
</dbReference>
<dbReference type="Proteomes" id="UP000294887">
    <property type="component" value="Unassembled WGS sequence"/>
</dbReference>
<evidence type="ECO:0000313" key="7">
    <source>
        <dbReference type="Proteomes" id="UP000294887"/>
    </source>
</evidence>
<evidence type="ECO:0000313" key="6">
    <source>
        <dbReference type="EMBL" id="TCJ87810.1"/>
    </source>
</evidence>
<dbReference type="GO" id="GO:0006351">
    <property type="term" value="P:DNA-templated transcription"/>
    <property type="evidence" value="ECO:0007669"/>
    <property type="project" value="TreeGrafter"/>
</dbReference>
<proteinExistence type="inferred from homology"/>
<comment type="caution">
    <text evidence="6">The sequence shown here is derived from an EMBL/GenBank/DDBJ whole genome shotgun (WGS) entry which is preliminary data.</text>
</comment>
<dbReference type="GO" id="GO:0043565">
    <property type="term" value="F:sequence-specific DNA binding"/>
    <property type="evidence" value="ECO:0007669"/>
    <property type="project" value="TreeGrafter"/>
</dbReference>
<dbReference type="RefSeq" id="WP_207907054.1">
    <property type="nucleotide sequence ID" value="NZ_BAAAFU010000004.1"/>
</dbReference>
<comment type="similarity">
    <text evidence="1">Belongs to the LysR transcriptional regulatory family.</text>
</comment>
<dbReference type="SUPFAM" id="SSF46785">
    <property type="entry name" value="Winged helix' DNA-binding domain"/>
    <property type="match status" value="1"/>
</dbReference>
<accession>A0A4R1F2W4</accession>
<evidence type="ECO:0000256" key="4">
    <source>
        <dbReference type="ARBA" id="ARBA00023163"/>
    </source>
</evidence>
<keyword evidence="4" id="KW-0804">Transcription</keyword>
<dbReference type="SUPFAM" id="SSF53850">
    <property type="entry name" value="Periplasmic binding protein-like II"/>
    <property type="match status" value="1"/>
</dbReference>
<evidence type="ECO:0000256" key="1">
    <source>
        <dbReference type="ARBA" id="ARBA00009437"/>
    </source>
</evidence>
<keyword evidence="3 6" id="KW-0238">DNA-binding</keyword>
<dbReference type="PANTHER" id="PTHR30537">
    <property type="entry name" value="HTH-TYPE TRANSCRIPTIONAL REGULATOR"/>
    <property type="match status" value="1"/>
</dbReference>
<dbReference type="FunFam" id="3.40.190.290:FF:000001">
    <property type="entry name" value="Transcriptional regulator, LysR family"/>
    <property type="match status" value="1"/>
</dbReference>
<keyword evidence="7" id="KW-1185">Reference proteome</keyword>
<dbReference type="Pfam" id="PF03466">
    <property type="entry name" value="LysR_substrate"/>
    <property type="match status" value="2"/>
</dbReference>